<dbReference type="Proteomes" id="UP000093592">
    <property type="component" value="Unassembled WGS sequence"/>
</dbReference>
<feature type="transmembrane region" description="Helical" evidence="1">
    <location>
        <begin position="176"/>
        <end position="196"/>
    </location>
</feature>
<sequence>MAIGDGKRHRPRTKTDLLICFWVVPAFYSLFGLIFVVLTRVMPPPRPDVTADQMVDFVHQHALTIQIGFALLMVIIGFAGVTNGIVVYEIKRMSVSPVFAYAYLGALAVGAIPGCLMAAISFLTAAFRPDRDPEIVALMYDLTFLSFVGSLGCFSTGYLVFAIAILLDRNHVFPKWLGYISIWQIVTELLAAPVFIFRSGPLAWNGSISFWMGTAIFGFWQVCVIVLLKVAVDRQPLGEQVQD</sequence>
<proteinExistence type="predicted"/>
<evidence type="ECO:0008006" key="4">
    <source>
        <dbReference type="Google" id="ProtNLM"/>
    </source>
</evidence>
<feature type="transmembrane region" description="Helical" evidence="1">
    <location>
        <begin position="17"/>
        <end position="42"/>
    </location>
</feature>
<comment type="caution">
    <text evidence="2">The sequence shown here is derived from an EMBL/GenBank/DDBJ whole genome shotgun (WGS) entry which is preliminary data.</text>
</comment>
<keyword evidence="1" id="KW-1133">Transmembrane helix</keyword>
<evidence type="ECO:0000313" key="3">
    <source>
        <dbReference type="Proteomes" id="UP000093592"/>
    </source>
</evidence>
<evidence type="ECO:0000256" key="1">
    <source>
        <dbReference type="SAM" id="Phobius"/>
    </source>
</evidence>
<reference evidence="3" key="1">
    <citation type="submission" date="2016-06" db="EMBL/GenBank/DDBJ databases">
        <authorList>
            <person name="Sutton G."/>
            <person name="Brinkac L."/>
            <person name="Sanka R."/>
            <person name="Adams M."/>
            <person name="Lau E."/>
            <person name="Sam S."/>
            <person name="Sreng N."/>
            <person name="Him V."/>
            <person name="Kerleguer A."/>
            <person name="Cheng S."/>
        </authorList>
    </citation>
    <scope>NUCLEOTIDE SEQUENCE [LARGE SCALE GENOMIC DNA]</scope>
    <source>
        <strain evidence="3">E861</strain>
    </source>
</reference>
<dbReference type="EMBL" id="LZKJ01000196">
    <property type="protein sequence ID" value="OBI40725.1"/>
    <property type="molecule type" value="Genomic_DNA"/>
</dbReference>
<protein>
    <recommendedName>
        <fullName evidence="4">DUF4386 domain-containing protein</fullName>
    </recommendedName>
</protein>
<feature type="transmembrane region" description="Helical" evidence="1">
    <location>
        <begin position="208"/>
        <end position="228"/>
    </location>
</feature>
<feature type="transmembrane region" description="Helical" evidence="1">
    <location>
        <begin position="144"/>
        <end position="167"/>
    </location>
</feature>
<dbReference type="AlphaFoldDB" id="A0A1A2YRU2"/>
<keyword evidence="1" id="KW-0812">Transmembrane</keyword>
<feature type="transmembrane region" description="Helical" evidence="1">
    <location>
        <begin position="62"/>
        <end position="88"/>
    </location>
</feature>
<accession>A0A1A2YRU2</accession>
<organism evidence="2 3">
    <name type="scientific">Mycobacterium kyorinense</name>
    <dbReference type="NCBI Taxonomy" id="487514"/>
    <lineage>
        <taxon>Bacteria</taxon>
        <taxon>Bacillati</taxon>
        <taxon>Actinomycetota</taxon>
        <taxon>Actinomycetes</taxon>
        <taxon>Mycobacteriales</taxon>
        <taxon>Mycobacteriaceae</taxon>
        <taxon>Mycobacterium</taxon>
    </lineage>
</organism>
<name>A0A1A2YRU2_9MYCO</name>
<evidence type="ECO:0000313" key="2">
    <source>
        <dbReference type="EMBL" id="OBI40725.1"/>
    </source>
</evidence>
<dbReference type="OrthoDB" id="4689187at2"/>
<gene>
    <name evidence="2" type="ORF">A5707_08485</name>
</gene>
<keyword evidence="1" id="KW-0472">Membrane</keyword>
<feature type="transmembrane region" description="Helical" evidence="1">
    <location>
        <begin position="100"/>
        <end position="124"/>
    </location>
</feature>